<organism evidence="2 3">
    <name type="scientific">Rubus argutus</name>
    <name type="common">Southern blackberry</name>
    <dbReference type="NCBI Taxonomy" id="59490"/>
    <lineage>
        <taxon>Eukaryota</taxon>
        <taxon>Viridiplantae</taxon>
        <taxon>Streptophyta</taxon>
        <taxon>Embryophyta</taxon>
        <taxon>Tracheophyta</taxon>
        <taxon>Spermatophyta</taxon>
        <taxon>Magnoliopsida</taxon>
        <taxon>eudicotyledons</taxon>
        <taxon>Gunneridae</taxon>
        <taxon>Pentapetalae</taxon>
        <taxon>rosids</taxon>
        <taxon>fabids</taxon>
        <taxon>Rosales</taxon>
        <taxon>Rosaceae</taxon>
        <taxon>Rosoideae</taxon>
        <taxon>Rosoideae incertae sedis</taxon>
        <taxon>Rubus</taxon>
    </lineage>
</organism>
<reference evidence="2 3" key="1">
    <citation type="journal article" date="2023" name="G3 (Bethesda)">
        <title>A chromosome-length genome assembly and annotation of blackberry (Rubus argutus, cv. 'Hillquist').</title>
        <authorList>
            <person name="Bruna T."/>
            <person name="Aryal R."/>
            <person name="Dudchenko O."/>
            <person name="Sargent D.J."/>
            <person name="Mead D."/>
            <person name="Buti M."/>
            <person name="Cavallini A."/>
            <person name="Hytonen T."/>
            <person name="Andres J."/>
            <person name="Pham M."/>
            <person name="Weisz D."/>
            <person name="Mascagni F."/>
            <person name="Usai G."/>
            <person name="Natali L."/>
            <person name="Bassil N."/>
            <person name="Fernandez G.E."/>
            <person name="Lomsadze A."/>
            <person name="Armour M."/>
            <person name="Olukolu B."/>
            <person name="Poorten T."/>
            <person name="Britton C."/>
            <person name="Davik J."/>
            <person name="Ashrafi H."/>
            <person name="Aiden E.L."/>
            <person name="Borodovsky M."/>
            <person name="Worthington M."/>
        </authorList>
    </citation>
    <scope>NUCLEOTIDE SEQUENCE [LARGE SCALE GENOMIC DNA]</scope>
    <source>
        <strain evidence="2">PI 553951</strain>
    </source>
</reference>
<name>A0AAW1YQG4_RUBAR</name>
<dbReference type="AlphaFoldDB" id="A0AAW1YQG4"/>
<evidence type="ECO:0000256" key="1">
    <source>
        <dbReference type="SAM" id="MobiDB-lite"/>
    </source>
</evidence>
<keyword evidence="3" id="KW-1185">Reference proteome</keyword>
<feature type="compositionally biased region" description="Basic residues" evidence="1">
    <location>
        <begin position="33"/>
        <end position="45"/>
    </location>
</feature>
<feature type="region of interest" description="Disordered" evidence="1">
    <location>
        <begin position="1"/>
        <end position="90"/>
    </location>
</feature>
<sequence>MEEKKLTTHAESSPDSIRRRHFRPPAPPCRVNHATRRPRSKKNIKKNGQIEIERKENFASPYRVAHHHRSHHGSPSINQHNPSSFIFTPAINNKSTIPNQIDQSQSPIPSLPASSWLPHAPVTVDVIDLKRPAFLLWSSWNSEPKESKPISASPTPTSPVLARAFF</sequence>
<dbReference type="Proteomes" id="UP001457282">
    <property type="component" value="Unassembled WGS sequence"/>
</dbReference>
<feature type="compositionally biased region" description="Polar residues" evidence="1">
    <location>
        <begin position="73"/>
        <end position="90"/>
    </location>
</feature>
<gene>
    <name evidence="2" type="ORF">M0R45_006198</name>
</gene>
<evidence type="ECO:0000313" key="3">
    <source>
        <dbReference type="Proteomes" id="UP001457282"/>
    </source>
</evidence>
<proteinExistence type="predicted"/>
<dbReference type="EMBL" id="JBEDUW010000001">
    <property type="protein sequence ID" value="KAK9950726.1"/>
    <property type="molecule type" value="Genomic_DNA"/>
</dbReference>
<evidence type="ECO:0000313" key="2">
    <source>
        <dbReference type="EMBL" id="KAK9950726.1"/>
    </source>
</evidence>
<accession>A0AAW1YQG4</accession>
<protein>
    <submittedName>
        <fullName evidence="2">Uncharacterized protein</fullName>
    </submittedName>
</protein>
<comment type="caution">
    <text evidence="2">The sequence shown here is derived from an EMBL/GenBank/DDBJ whole genome shotgun (WGS) entry which is preliminary data.</text>
</comment>